<dbReference type="Pfam" id="PF00499">
    <property type="entry name" value="Oxidored_q3"/>
    <property type="match status" value="1"/>
</dbReference>
<dbReference type="PANTHER" id="PTHR33269:SF17">
    <property type="entry name" value="NADH-UBIQUINONE OXIDOREDUCTASE CHAIN 6"/>
    <property type="match status" value="1"/>
</dbReference>
<keyword evidence="1" id="KW-0812">Transmembrane</keyword>
<accession>X1M433</accession>
<dbReference type="InterPro" id="IPR042106">
    <property type="entry name" value="Nuo/plastoQ_OxRdtase_6_NuoJ"/>
</dbReference>
<feature type="transmembrane region" description="Helical" evidence="1">
    <location>
        <begin position="136"/>
        <end position="158"/>
    </location>
</feature>
<gene>
    <name evidence="2" type="ORF">S06H3_20270</name>
</gene>
<feature type="transmembrane region" description="Helical" evidence="1">
    <location>
        <begin position="52"/>
        <end position="74"/>
    </location>
</feature>
<evidence type="ECO:0008006" key="3">
    <source>
        <dbReference type="Google" id="ProtNLM"/>
    </source>
</evidence>
<feature type="transmembrane region" description="Helical" evidence="1">
    <location>
        <begin position="29"/>
        <end position="46"/>
    </location>
</feature>
<proteinExistence type="predicted"/>
<dbReference type="Gene3D" id="1.20.120.1200">
    <property type="entry name" value="NADH-ubiquinone/plastoquinone oxidoreductase chain 6, subunit NuoJ"/>
    <property type="match status" value="1"/>
</dbReference>
<name>X1M433_9ZZZZ</name>
<dbReference type="InterPro" id="IPR001457">
    <property type="entry name" value="NADH_UbQ/plastoQ_OxRdtase_su6"/>
</dbReference>
<dbReference type="GO" id="GO:0008137">
    <property type="term" value="F:NADH dehydrogenase (ubiquinone) activity"/>
    <property type="evidence" value="ECO:0007669"/>
    <property type="project" value="InterPro"/>
</dbReference>
<dbReference type="EMBL" id="BARV01010482">
    <property type="protein sequence ID" value="GAI12841.1"/>
    <property type="molecule type" value="Genomic_DNA"/>
</dbReference>
<organism evidence="2">
    <name type="scientific">marine sediment metagenome</name>
    <dbReference type="NCBI Taxonomy" id="412755"/>
    <lineage>
        <taxon>unclassified sequences</taxon>
        <taxon>metagenomes</taxon>
        <taxon>ecological metagenomes</taxon>
    </lineage>
</organism>
<feature type="transmembrane region" description="Helical" evidence="1">
    <location>
        <begin position="86"/>
        <end position="105"/>
    </location>
</feature>
<sequence>MEIAFWILAVISVASALAVVFLRHIFRAALFLVLCFFTIAGIYVVLSADFLAAAQVLIYVGAIAVLIIFAIMLTGETQRGSPSGRFRFLAFLVGAVFLVAMILVVTGTDWQVITEAPTEPTTAPLAHALFSEEAGFVLPFEIAAALLLAAIIGAIALVREK</sequence>
<dbReference type="PANTHER" id="PTHR33269">
    <property type="entry name" value="NADH-UBIQUINONE OXIDOREDUCTASE CHAIN 6"/>
    <property type="match status" value="1"/>
</dbReference>
<keyword evidence="1" id="KW-1133">Transmembrane helix</keyword>
<keyword evidence="1" id="KW-0472">Membrane</keyword>
<reference evidence="2" key="1">
    <citation type="journal article" date="2014" name="Front. Microbiol.">
        <title>High frequency of phylogenetically diverse reductive dehalogenase-homologous genes in deep subseafloor sedimentary metagenomes.</title>
        <authorList>
            <person name="Kawai M."/>
            <person name="Futagami T."/>
            <person name="Toyoda A."/>
            <person name="Takaki Y."/>
            <person name="Nishi S."/>
            <person name="Hori S."/>
            <person name="Arai W."/>
            <person name="Tsubouchi T."/>
            <person name="Morono Y."/>
            <person name="Uchiyama I."/>
            <person name="Ito T."/>
            <person name="Fujiyama A."/>
            <person name="Inagaki F."/>
            <person name="Takami H."/>
        </authorList>
    </citation>
    <scope>NUCLEOTIDE SEQUENCE</scope>
    <source>
        <strain evidence="2">Expedition CK06-06</strain>
    </source>
</reference>
<feature type="transmembrane region" description="Helical" evidence="1">
    <location>
        <begin position="6"/>
        <end position="22"/>
    </location>
</feature>
<comment type="caution">
    <text evidence="2">The sequence shown here is derived from an EMBL/GenBank/DDBJ whole genome shotgun (WGS) entry which is preliminary data.</text>
</comment>
<dbReference type="AlphaFoldDB" id="X1M433"/>
<protein>
    <recommendedName>
        <fullName evidence="3">NADH-quinone oxidoreductase subunit J</fullName>
    </recommendedName>
</protein>
<evidence type="ECO:0000256" key="1">
    <source>
        <dbReference type="SAM" id="Phobius"/>
    </source>
</evidence>
<evidence type="ECO:0000313" key="2">
    <source>
        <dbReference type="EMBL" id="GAI12841.1"/>
    </source>
</evidence>